<protein>
    <submittedName>
        <fullName evidence="9">ATP synthase subunit O, mitochondrial</fullName>
    </submittedName>
</protein>
<dbReference type="GO" id="GO:0016020">
    <property type="term" value="C:membrane"/>
    <property type="evidence" value="ECO:0007669"/>
    <property type="project" value="UniProtKB-SubCell"/>
</dbReference>
<evidence type="ECO:0000256" key="2">
    <source>
        <dbReference type="ARBA" id="ARBA00022448"/>
    </source>
</evidence>
<accession>A0A183I9V5</accession>
<dbReference type="PRINTS" id="PR00125">
    <property type="entry name" value="ATPASEDELTA"/>
</dbReference>
<dbReference type="PANTHER" id="PTHR11910">
    <property type="entry name" value="ATP SYNTHASE DELTA CHAIN"/>
    <property type="match status" value="1"/>
</dbReference>
<evidence type="ECO:0000256" key="4">
    <source>
        <dbReference type="ARBA" id="ARBA00023065"/>
    </source>
</evidence>
<keyword evidence="3" id="KW-0375">Hydrogen ion transport</keyword>
<evidence type="ECO:0000256" key="5">
    <source>
        <dbReference type="ARBA" id="ARBA00023136"/>
    </source>
</evidence>
<gene>
    <name evidence="7" type="ORF">SBAD_LOCUS399</name>
</gene>
<dbReference type="Pfam" id="PF00213">
    <property type="entry name" value="OSCP"/>
    <property type="match status" value="1"/>
</dbReference>
<keyword evidence="2" id="KW-0813">Transport</keyword>
<sequence length="114" mass="12608">MQEFSKHFFLELLAENGRLIMMDTILSTFGRVMSAHRGEVLCEVTTAKLLDYNGKVELNKVLQSLVTPGKKINVLYKTNPSLLAGMTLSVGDYFIDMSTVSKISSYAKALEAAL</sequence>
<dbReference type="WBParaSite" id="SBAD_0000041801-mRNA-1">
    <property type="protein sequence ID" value="SBAD_0000041801-mRNA-1"/>
    <property type="gene ID" value="SBAD_0000041801"/>
</dbReference>
<evidence type="ECO:0000256" key="3">
    <source>
        <dbReference type="ARBA" id="ARBA00022781"/>
    </source>
</evidence>
<evidence type="ECO:0000256" key="6">
    <source>
        <dbReference type="ARBA" id="ARBA00023310"/>
    </source>
</evidence>
<evidence type="ECO:0000313" key="8">
    <source>
        <dbReference type="Proteomes" id="UP000270296"/>
    </source>
</evidence>
<name>A0A183I9V5_9BILA</name>
<proteinExistence type="predicted"/>
<keyword evidence="5" id="KW-0472">Membrane</keyword>
<comment type="subcellular location">
    <subcellularLocation>
        <location evidence="1">Membrane</location>
    </subcellularLocation>
</comment>
<dbReference type="EMBL" id="UZAM01000952">
    <property type="protein sequence ID" value="VDO83148.1"/>
    <property type="molecule type" value="Genomic_DNA"/>
</dbReference>
<organism evidence="9">
    <name type="scientific">Soboliphyme baturini</name>
    <dbReference type="NCBI Taxonomy" id="241478"/>
    <lineage>
        <taxon>Eukaryota</taxon>
        <taxon>Metazoa</taxon>
        <taxon>Ecdysozoa</taxon>
        <taxon>Nematoda</taxon>
        <taxon>Enoplea</taxon>
        <taxon>Dorylaimia</taxon>
        <taxon>Dioctophymatida</taxon>
        <taxon>Dioctophymatoidea</taxon>
        <taxon>Soboliphymatidae</taxon>
        <taxon>Soboliphyme</taxon>
    </lineage>
</organism>
<dbReference type="AlphaFoldDB" id="A0A183I9V5"/>
<keyword evidence="4" id="KW-0406">Ion transport</keyword>
<dbReference type="Proteomes" id="UP000270296">
    <property type="component" value="Unassembled WGS sequence"/>
</dbReference>
<keyword evidence="8" id="KW-1185">Reference proteome</keyword>
<dbReference type="GO" id="GO:0046933">
    <property type="term" value="F:proton-transporting ATP synthase activity, rotational mechanism"/>
    <property type="evidence" value="ECO:0007669"/>
    <property type="project" value="InterPro"/>
</dbReference>
<dbReference type="InterPro" id="IPR000711">
    <property type="entry name" value="ATPase_OSCP/dsu"/>
</dbReference>
<reference evidence="7 8" key="2">
    <citation type="submission" date="2018-11" db="EMBL/GenBank/DDBJ databases">
        <authorList>
            <consortium name="Pathogen Informatics"/>
        </authorList>
    </citation>
    <scope>NUCLEOTIDE SEQUENCE [LARGE SCALE GENOMIC DNA]</scope>
</reference>
<evidence type="ECO:0000256" key="1">
    <source>
        <dbReference type="ARBA" id="ARBA00004370"/>
    </source>
</evidence>
<dbReference type="OrthoDB" id="1262810at2759"/>
<keyword evidence="6" id="KW-0066">ATP synthesis</keyword>
<evidence type="ECO:0000313" key="7">
    <source>
        <dbReference type="EMBL" id="VDO83148.1"/>
    </source>
</evidence>
<evidence type="ECO:0000313" key="9">
    <source>
        <dbReference type="WBParaSite" id="SBAD_0000041801-mRNA-1"/>
    </source>
</evidence>
<reference evidence="9" key="1">
    <citation type="submission" date="2016-06" db="UniProtKB">
        <authorList>
            <consortium name="WormBaseParasite"/>
        </authorList>
    </citation>
    <scope>IDENTIFICATION</scope>
</reference>